<dbReference type="RefSeq" id="WP_148595995.1">
    <property type="nucleotide sequence ID" value="NZ_CP042997.1"/>
</dbReference>
<keyword evidence="3" id="KW-0731">Sigma factor</keyword>
<comment type="similarity">
    <text evidence="1">Belongs to the sigma-70 factor family. ECF subfamily.</text>
</comment>
<dbReference type="InterPro" id="IPR039425">
    <property type="entry name" value="RNA_pol_sigma-70-like"/>
</dbReference>
<organism evidence="8 9">
    <name type="scientific">Aquisphaera giovannonii</name>
    <dbReference type="NCBI Taxonomy" id="406548"/>
    <lineage>
        <taxon>Bacteria</taxon>
        <taxon>Pseudomonadati</taxon>
        <taxon>Planctomycetota</taxon>
        <taxon>Planctomycetia</taxon>
        <taxon>Isosphaerales</taxon>
        <taxon>Isosphaeraceae</taxon>
        <taxon>Aquisphaera</taxon>
    </lineage>
</organism>
<accession>A0A5B9W826</accession>
<dbReference type="NCBIfam" id="TIGR02937">
    <property type="entry name" value="sigma70-ECF"/>
    <property type="match status" value="1"/>
</dbReference>
<dbReference type="Gene3D" id="1.10.10.10">
    <property type="entry name" value="Winged helix-like DNA-binding domain superfamily/Winged helix DNA-binding domain"/>
    <property type="match status" value="1"/>
</dbReference>
<keyword evidence="4" id="KW-0804">Transcription</keyword>
<dbReference type="GO" id="GO:0003677">
    <property type="term" value="F:DNA binding"/>
    <property type="evidence" value="ECO:0007669"/>
    <property type="project" value="InterPro"/>
</dbReference>
<keyword evidence="2" id="KW-0805">Transcription regulation</keyword>
<dbReference type="Pfam" id="PF08281">
    <property type="entry name" value="Sigma70_r4_2"/>
    <property type="match status" value="1"/>
</dbReference>
<dbReference type="InterPro" id="IPR013325">
    <property type="entry name" value="RNA_pol_sigma_r2"/>
</dbReference>
<dbReference type="PANTHER" id="PTHR43133:SF51">
    <property type="entry name" value="RNA POLYMERASE SIGMA FACTOR"/>
    <property type="match status" value="1"/>
</dbReference>
<keyword evidence="9" id="KW-1185">Reference proteome</keyword>
<dbReference type="EMBL" id="CP042997">
    <property type="protein sequence ID" value="QEH36289.1"/>
    <property type="molecule type" value="Genomic_DNA"/>
</dbReference>
<dbReference type="InterPro" id="IPR007627">
    <property type="entry name" value="RNA_pol_sigma70_r2"/>
</dbReference>
<dbReference type="AlphaFoldDB" id="A0A5B9W826"/>
<dbReference type="GO" id="GO:0006352">
    <property type="term" value="P:DNA-templated transcription initiation"/>
    <property type="evidence" value="ECO:0007669"/>
    <property type="project" value="InterPro"/>
</dbReference>
<evidence type="ECO:0000256" key="2">
    <source>
        <dbReference type="ARBA" id="ARBA00023015"/>
    </source>
</evidence>
<dbReference type="OrthoDB" id="282885at2"/>
<dbReference type="SUPFAM" id="SSF88659">
    <property type="entry name" value="Sigma3 and sigma4 domains of RNA polymerase sigma factors"/>
    <property type="match status" value="1"/>
</dbReference>
<dbReference type="Proteomes" id="UP000324233">
    <property type="component" value="Chromosome"/>
</dbReference>
<dbReference type="PANTHER" id="PTHR43133">
    <property type="entry name" value="RNA POLYMERASE ECF-TYPE SIGMA FACTO"/>
    <property type="match status" value="1"/>
</dbReference>
<dbReference type="GO" id="GO:0016987">
    <property type="term" value="F:sigma factor activity"/>
    <property type="evidence" value="ECO:0007669"/>
    <property type="project" value="UniProtKB-KW"/>
</dbReference>
<feature type="region of interest" description="Disordered" evidence="5">
    <location>
        <begin position="679"/>
        <end position="698"/>
    </location>
</feature>
<evidence type="ECO:0000256" key="3">
    <source>
        <dbReference type="ARBA" id="ARBA00023082"/>
    </source>
</evidence>
<evidence type="ECO:0000259" key="7">
    <source>
        <dbReference type="Pfam" id="PF08281"/>
    </source>
</evidence>
<dbReference type="InterPro" id="IPR013324">
    <property type="entry name" value="RNA_pol_sigma_r3/r4-like"/>
</dbReference>
<gene>
    <name evidence="8" type="primary">sigE_42</name>
    <name evidence="8" type="ORF">OJF2_48490</name>
</gene>
<evidence type="ECO:0000256" key="4">
    <source>
        <dbReference type="ARBA" id="ARBA00023163"/>
    </source>
</evidence>
<evidence type="ECO:0000313" key="8">
    <source>
        <dbReference type="EMBL" id="QEH36289.1"/>
    </source>
</evidence>
<evidence type="ECO:0000313" key="9">
    <source>
        <dbReference type="Proteomes" id="UP000324233"/>
    </source>
</evidence>
<evidence type="ECO:0000259" key="6">
    <source>
        <dbReference type="Pfam" id="PF04542"/>
    </source>
</evidence>
<feature type="domain" description="RNA polymerase sigma-70 region 2" evidence="6">
    <location>
        <begin position="37"/>
        <end position="104"/>
    </location>
</feature>
<protein>
    <submittedName>
        <fullName evidence="8">ECF RNA polymerase sigma factor SigE</fullName>
    </submittedName>
</protein>
<reference evidence="8 9" key="1">
    <citation type="submission" date="2019-08" db="EMBL/GenBank/DDBJ databases">
        <title>Deep-cultivation of Planctomycetes and their phenomic and genomic characterization uncovers novel biology.</title>
        <authorList>
            <person name="Wiegand S."/>
            <person name="Jogler M."/>
            <person name="Boedeker C."/>
            <person name="Pinto D."/>
            <person name="Vollmers J."/>
            <person name="Rivas-Marin E."/>
            <person name="Kohn T."/>
            <person name="Peeters S.H."/>
            <person name="Heuer A."/>
            <person name="Rast P."/>
            <person name="Oberbeckmann S."/>
            <person name="Bunk B."/>
            <person name="Jeske O."/>
            <person name="Meyerdierks A."/>
            <person name="Storesund J.E."/>
            <person name="Kallscheuer N."/>
            <person name="Luecker S."/>
            <person name="Lage O.M."/>
            <person name="Pohl T."/>
            <person name="Merkel B.J."/>
            <person name="Hornburger P."/>
            <person name="Mueller R.-W."/>
            <person name="Bruemmer F."/>
            <person name="Labrenz M."/>
            <person name="Spormann A.M."/>
            <person name="Op den Camp H."/>
            <person name="Overmann J."/>
            <person name="Amann R."/>
            <person name="Jetten M.S.M."/>
            <person name="Mascher T."/>
            <person name="Medema M.H."/>
            <person name="Devos D.P."/>
            <person name="Kaster A.-K."/>
            <person name="Ovreas L."/>
            <person name="Rohde M."/>
            <person name="Galperin M.Y."/>
            <person name="Jogler C."/>
        </authorList>
    </citation>
    <scope>NUCLEOTIDE SEQUENCE [LARGE SCALE GENOMIC DNA]</scope>
    <source>
        <strain evidence="8 9">OJF2</strain>
    </source>
</reference>
<name>A0A5B9W826_9BACT</name>
<dbReference type="InterPro" id="IPR036388">
    <property type="entry name" value="WH-like_DNA-bd_sf"/>
</dbReference>
<dbReference type="InterPro" id="IPR014284">
    <property type="entry name" value="RNA_pol_sigma-70_dom"/>
</dbReference>
<proteinExistence type="inferred from homology"/>
<dbReference type="InterPro" id="IPR013249">
    <property type="entry name" value="RNA_pol_sigma70_r4_t2"/>
</dbReference>
<dbReference type="KEGG" id="agv:OJF2_48490"/>
<dbReference type="SUPFAM" id="SSF88946">
    <property type="entry name" value="Sigma2 domain of RNA polymerase sigma factors"/>
    <property type="match status" value="1"/>
</dbReference>
<dbReference type="Pfam" id="PF04542">
    <property type="entry name" value="Sigma70_r2"/>
    <property type="match status" value="1"/>
</dbReference>
<evidence type="ECO:0000256" key="5">
    <source>
        <dbReference type="SAM" id="MobiDB-lite"/>
    </source>
</evidence>
<evidence type="ECO:0000256" key="1">
    <source>
        <dbReference type="ARBA" id="ARBA00010641"/>
    </source>
</evidence>
<dbReference type="Gene3D" id="1.10.1740.10">
    <property type="match status" value="1"/>
</dbReference>
<sequence length="698" mass="77867">MGALFNEGTTCGLSDGQLLERFVDGRGEARERAFATLVARHGPMVIGTCRAIVGDEHEAMDAFQTTFLVLARAGRSLWVRDSLGPWLHRVACRAAIRTRTEAGRRMALARRYLEAMTEPRRADCEDGRAADVHEEIDRLPGRFRMPLVLCDLEDHTYEEAARRLGWSVGMVKSRLARARGRLRDRLTRRGLAPCIAGSPHAISRLIPGATRGDVPVEAAARAAMCLVEGRAATGVAGVAEALSRGMTTTMRINRLLQVSIAATACLVIASGAGSLAFRAMATPHPGGPIKGPAAPPGPPELAVDDRGAMGDPAPGQAEARELALKVLGQAASLDRLARFRYRVRYRHGVVDSMRAVDRSINGLRHGLTAPVLEKDWIGWYQTRFAWDEERFIWELRPGETRMNLDARFWTRADAWERHEAHDGSSVDLVRQSGPAQPWKDLVYFDYGYLRVAPHRFWWGRTIGRGNAQTMSTLAPEDTRWDRLGVARFADEACDVVDSPARGQRLWIGRDSRRIRGVLTYWSEEDAARMSTFFKSDAVRRIAGKAFRTQFDYANWRHSEASEDQLIEIARASAALYPPRPSRGIEPNELIQLDDYREVTPGVWLPFRELRCFPHASEAVAGKNQIVRSELIVEEAGVGLSLADRFAELLPRDGQHVQDQRFAVPIDYEYRAGLDDEALRKRADAESAKRPRDGRPATR</sequence>
<feature type="domain" description="RNA polymerase sigma factor 70 region 4 type 2" evidence="7">
    <location>
        <begin position="132"/>
        <end position="182"/>
    </location>
</feature>